<dbReference type="PRINTS" id="PR00081">
    <property type="entry name" value="GDHRDH"/>
</dbReference>
<dbReference type="InterPro" id="IPR036291">
    <property type="entry name" value="NAD(P)-bd_dom_sf"/>
</dbReference>
<dbReference type="SUPFAM" id="SSF51735">
    <property type="entry name" value="NAD(P)-binding Rossmann-fold domains"/>
    <property type="match status" value="1"/>
</dbReference>
<reference evidence="4 5" key="1">
    <citation type="journal article" date="2013" name="Genome Announc.">
        <title>Draft Genome Sequence of Sphingobium quisquiliarum Strain P25T, a Novel Hexachlorocyclohexane (HCH)-Degrading Bacterium Isolated from an HCH Dumpsite.</title>
        <authorList>
            <person name="Kumar Singh A."/>
            <person name="Sangwan N."/>
            <person name="Sharma A."/>
            <person name="Gupta V."/>
            <person name="Khurana J.P."/>
            <person name="Lal R."/>
        </authorList>
    </citation>
    <scope>NUCLEOTIDE SEQUENCE [LARGE SCALE GENOMIC DNA]</scope>
    <source>
        <strain evidence="4 5">P25</strain>
    </source>
</reference>
<keyword evidence="5" id="KW-1185">Reference proteome</keyword>
<keyword evidence="3" id="KW-0560">Oxidoreductase</keyword>
<accession>T0IAW4</accession>
<evidence type="ECO:0000256" key="2">
    <source>
        <dbReference type="ARBA" id="ARBA00022857"/>
    </source>
</evidence>
<comment type="similarity">
    <text evidence="1">Belongs to the short-chain dehydrogenases/reductases (SDR) family.</text>
</comment>
<gene>
    <name evidence="4" type="ORF">L288_10575</name>
</gene>
<dbReference type="AlphaFoldDB" id="T0IAW4"/>
<dbReference type="PATRIC" id="fig|1329909.3.peg.2036"/>
<name>T0IAW4_9SPHN</name>
<keyword evidence="2" id="KW-0521">NADP</keyword>
<proteinExistence type="inferred from homology"/>
<dbReference type="Gene3D" id="3.40.50.720">
    <property type="entry name" value="NAD(P)-binding Rossmann-like Domain"/>
    <property type="match status" value="1"/>
</dbReference>
<dbReference type="InterPro" id="IPR002347">
    <property type="entry name" value="SDR_fam"/>
</dbReference>
<organism evidence="4 5">
    <name type="scientific">Sphingobium quisquiliarum P25</name>
    <dbReference type="NCBI Taxonomy" id="1329909"/>
    <lineage>
        <taxon>Bacteria</taxon>
        <taxon>Pseudomonadati</taxon>
        <taxon>Pseudomonadota</taxon>
        <taxon>Alphaproteobacteria</taxon>
        <taxon>Sphingomonadales</taxon>
        <taxon>Sphingomonadaceae</taxon>
        <taxon>Sphingobium</taxon>
    </lineage>
</organism>
<dbReference type="Proteomes" id="UP000015525">
    <property type="component" value="Unassembled WGS sequence"/>
</dbReference>
<evidence type="ECO:0000256" key="3">
    <source>
        <dbReference type="ARBA" id="ARBA00023002"/>
    </source>
</evidence>
<dbReference type="PANTHER" id="PTHR43618:SF8">
    <property type="entry name" value="7ALPHA-HYDROXYSTEROID DEHYDROGENASE"/>
    <property type="match status" value="1"/>
</dbReference>
<sequence>MLKLHDFCNRANAIAPGFFLTKMTKGVLSDQEGSMVDGIPLGRLGAPHEIAGVALFLASRASTYLTGTVLTCDGGASAVG</sequence>
<protein>
    <submittedName>
        <fullName evidence="4">Uncharacterized protein</fullName>
    </submittedName>
</protein>
<dbReference type="GO" id="GO:0016491">
    <property type="term" value="F:oxidoreductase activity"/>
    <property type="evidence" value="ECO:0007669"/>
    <property type="project" value="UniProtKB-KW"/>
</dbReference>
<dbReference type="InterPro" id="IPR052178">
    <property type="entry name" value="Sec_Metab_Biosynth_SDR"/>
</dbReference>
<evidence type="ECO:0000313" key="4">
    <source>
        <dbReference type="EMBL" id="EQB06744.1"/>
    </source>
</evidence>
<dbReference type="EMBL" id="ATHO01000093">
    <property type="protein sequence ID" value="EQB06744.1"/>
    <property type="molecule type" value="Genomic_DNA"/>
</dbReference>
<dbReference type="PANTHER" id="PTHR43618">
    <property type="entry name" value="7-ALPHA-HYDROXYSTEROID DEHYDROGENASE"/>
    <property type="match status" value="1"/>
</dbReference>
<evidence type="ECO:0000256" key="1">
    <source>
        <dbReference type="ARBA" id="ARBA00006484"/>
    </source>
</evidence>
<dbReference type="Pfam" id="PF13561">
    <property type="entry name" value="adh_short_C2"/>
    <property type="match status" value="1"/>
</dbReference>
<evidence type="ECO:0000313" key="5">
    <source>
        <dbReference type="Proteomes" id="UP000015525"/>
    </source>
</evidence>
<comment type="caution">
    <text evidence="4">The sequence shown here is derived from an EMBL/GenBank/DDBJ whole genome shotgun (WGS) entry which is preliminary data.</text>
</comment>